<reference evidence="2" key="1">
    <citation type="submission" date="2017-05" db="EMBL/GenBank/DDBJ databases">
        <title>Streptomyces olivochromogenes NBRC 3561 whole genome shotgun sequence.</title>
        <authorList>
            <person name="Dohra H."/>
            <person name="Kodani S."/>
        </authorList>
    </citation>
    <scope>NUCLEOTIDE SEQUENCE [LARGE SCALE GENOMIC DNA]</scope>
    <source>
        <strain evidence="2">NBRC 3561</strain>
    </source>
</reference>
<sequence>MEVAFRSDYYLQASQPDRRRRPRRKLLPLAKVGYSG</sequence>
<gene>
    <name evidence="1" type="ORF">SO3561_01290</name>
</gene>
<organism evidence="1 2">
    <name type="scientific">Streptomyces olivochromogenes</name>
    <dbReference type="NCBI Taxonomy" id="1963"/>
    <lineage>
        <taxon>Bacteria</taxon>
        <taxon>Bacillati</taxon>
        <taxon>Actinomycetota</taxon>
        <taxon>Actinomycetes</taxon>
        <taxon>Kitasatosporales</taxon>
        <taxon>Streptomycetaceae</taxon>
        <taxon>Streptomyces</taxon>
    </lineage>
</organism>
<evidence type="ECO:0000313" key="1">
    <source>
        <dbReference type="EMBL" id="GAX49801.1"/>
    </source>
</evidence>
<dbReference type="Proteomes" id="UP000217446">
    <property type="component" value="Unassembled WGS sequence"/>
</dbReference>
<keyword evidence="2" id="KW-1185">Reference proteome</keyword>
<dbReference type="AlphaFoldDB" id="A0A250V6J1"/>
<evidence type="ECO:0000313" key="2">
    <source>
        <dbReference type="Proteomes" id="UP000217446"/>
    </source>
</evidence>
<comment type="caution">
    <text evidence="1">The sequence shown here is derived from an EMBL/GenBank/DDBJ whole genome shotgun (WGS) entry which is preliminary data.</text>
</comment>
<name>A0A250V6J1_STROL</name>
<accession>A0A250V6J1</accession>
<proteinExistence type="predicted"/>
<protein>
    <submittedName>
        <fullName evidence="1">Uncharacterized protein</fullName>
    </submittedName>
</protein>
<dbReference type="EMBL" id="BDQI01000002">
    <property type="protein sequence ID" value="GAX49801.1"/>
    <property type="molecule type" value="Genomic_DNA"/>
</dbReference>